<name>G7GPP3_9ACTN</name>
<dbReference type="Proteomes" id="UP000006023">
    <property type="component" value="Unassembled WGS sequence"/>
</dbReference>
<evidence type="ECO:0000259" key="2">
    <source>
        <dbReference type="Pfam" id="PF21531"/>
    </source>
</evidence>
<dbReference type="STRING" id="1075090.GOAMR_40_00580"/>
<proteinExistence type="predicted"/>
<dbReference type="EMBL" id="BAED01000040">
    <property type="protein sequence ID" value="GAB05568.1"/>
    <property type="molecule type" value="Genomic_DNA"/>
</dbReference>
<evidence type="ECO:0000313" key="3">
    <source>
        <dbReference type="EMBL" id="GAB05568.1"/>
    </source>
</evidence>
<dbReference type="InterPro" id="IPR048576">
    <property type="entry name" value="Rv2175c_wHTH"/>
</dbReference>
<dbReference type="InterPro" id="IPR041098">
    <property type="entry name" value="Rv2175c_C"/>
</dbReference>
<evidence type="ECO:0000313" key="4">
    <source>
        <dbReference type="Proteomes" id="UP000006023"/>
    </source>
</evidence>
<protein>
    <submittedName>
        <fullName evidence="3">Uncharacterized protein</fullName>
    </submittedName>
</protein>
<feature type="domain" description="Rv2175c C-terminal" evidence="1">
    <location>
        <begin position="74"/>
        <end position="128"/>
    </location>
</feature>
<comment type="caution">
    <text evidence="3">The sequence shown here is derived from an EMBL/GenBank/DDBJ whole genome shotgun (WGS) entry which is preliminary data.</text>
</comment>
<accession>G7GPP3</accession>
<gene>
    <name evidence="3" type="ORF">GOAMR_40_00580</name>
</gene>
<sequence>MARYPRAVASLPLTADTALPDGTDTLTVDQVAKHLGVSAGRVRTLIRDHNLFAVSHSGEPAIPALFMDDAGIAKHYTGLVHILLDGGFSRDEAMHWMFTTIDDLGMHPAEALHTHSAREVMRRAQALAL</sequence>
<dbReference type="eggNOG" id="ENOG5032W34">
    <property type="taxonomic scope" value="Bacteria"/>
</dbReference>
<organism evidence="3 4">
    <name type="scientific">Gordonia amarae NBRC 15530</name>
    <dbReference type="NCBI Taxonomy" id="1075090"/>
    <lineage>
        <taxon>Bacteria</taxon>
        <taxon>Bacillati</taxon>
        <taxon>Actinomycetota</taxon>
        <taxon>Actinomycetes</taxon>
        <taxon>Mycobacteriales</taxon>
        <taxon>Gordoniaceae</taxon>
        <taxon>Gordonia</taxon>
    </lineage>
</organism>
<dbReference type="GO" id="GO:0003677">
    <property type="term" value="F:DNA binding"/>
    <property type="evidence" value="ECO:0007669"/>
    <property type="project" value="InterPro"/>
</dbReference>
<dbReference type="Pfam" id="PF21531">
    <property type="entry name" value="Rv2175c_wHTH"/>
    <property type="match status" value="1"/>
</dbReference>
<dbReference type="Pfam" id="PF18367">
    <property type="entry name" value="Rv2175c_C"/>
    <property type="match status" value="1"/>
</dbReference>
<evidence type="ECO:0000259" key="1">
    <source>
        <dbReference type="Pfam" id="PF18367"/>
    </source>
</evidence>
<dbReference type="AlphaFoldDB" id="G7GPP3"/>
<keyword evidence="4" id="KW-1185">Reference proteome</keyword>
<reference evidence="3 4" key="1">
    <citation type="submission" date="2011-11" db="EMBL/GenBank/DDBJ databases">
        <title>Whole genome shotgun sequence of Gordonia amarae NBRC 15530.</title>
        <authorList>
            <person name="Takarada H."/>
            <person name="Hosoyama A."/>
            <person name="Tsuchikane K."/>
            <person name="Katsumata H."/>
            <person name="Yamazaki S."/>
            <person name="Fujita N."/>
        </authorList>
    </citation>
    <scope>NUCLEOTIDE SEQUENCE [LARGE SCALE GENOMIC DNA]</scope>
    <source>
        <strain evidence="3 4">NBRC 15530</strain>
    </source>
</reference>
<feature type="domain" description="DNA-binding protein Rv2175c wHTH" evidence="2">
    <location>
        <begin position="11"/>
        <end position="67"/>
    </location>
</feature>